<dbReference type="OrthoDB" id="697183at2"/>
<evidence type="ECO:0000313" key="5">
    <source>
        <dbReference type="Proteomes" id="UP000059847"/>
    </source>
</evidence>
<gene>
    <name evidence="4" type="ORF">AOC03_09295</name>
</gene>
<name>A0A0M3V987_9GAMM</name>
<comment type="caution">
    <text evidence="2">Lacks conserved residue(s) required for the propagation of feature annotation.</text>
</comment>
<dbReference type="InterPro" id="IPR002641">
    <property type="entry name" value="PNPLA_dom"/>
</dbReference>
<dbReference type="Pfam" id="PF01734">
    <property type="entry name" value="Patatin"/>
    <property type="match status" value="1"/>
</dbReference>
<evidence type="ECO:0000256" key="2">
    <source>
        <dbReference type="PROSITE-ProRule" id="PRU01161"/>
    </source>
</evidence>
<dbReference type="AlphaFoldDB" id="A0A0M3V987"/>
<dbReference type="PROSITE" id="PS51635">
    <property type="entry name" value="PNPLA"/>
    <property type="match status" value="1"/>
</dbReference>
<dbReference type="EMBL" id="CP012678">
    <property type="protein sequence ID" value="ALF60207.1"/>
    <property type="molecule type" value="Genomic_DNA"/>
</dbReference>
<sequence length="384" mass="43400">MTAPYTRVQLFSGGGARFGYYLGSYAALCEHNLKPDLIIASCGGSLAALLVDIAPEPKQLQALSISQELFNVVRASQPRVPNHGNRHSLLSKTGYFPQAIKRWLLSKHEHRLNHFHRTDTHDSLLSELQHFAMFDIIDEADWLESLMSLKDSTTNASYKFTALTAPDIAIIASRLLPAHASIAPAFLQEVLFAPTNIVAQSQFSFDCPIHAYAPQRIAPSIHMIEKWDISQAVRVSMADMYYLQPRYIEDLGWCLGGVIDLTPIELASQLGQRIFAETKAPYDKHLATPAIKRIFGFDPNSRLNAVHNFKSNHLQHNAQIHWLPFADNGQALAGQHVQKRMNFRAGLIELIHPEYDGFVQQMQAQWQYGYERTRDFLEHSRLSI</sequence>
<dbReference type="STRING" id="45610.AOC03_09295"/>
<accession>A0A0M3V987</accession>
<dbReference type="Gene3D" id="3.40.1090.10">
    <property type="entry name" value="Cytosolic phospholipase A2 catalytic domain"/>
    <property type="match status" value="1"/>
</dbReference>
<dbReference type="GO" id="GO:0006629">
    <property type="term" value="P:lipid metabolic process"/>
    <property type="evidence" value="ECO:0007669"/>
    <property type="project" value="UniProtKB-KW"/>
</dbReference>
<dbReference type="RefSeq" id="WP_062535361.1">
    <property type="nucleotide sequence ID" value="NZ_CP012678.1"/>
</dbReference>
<proteinExistence type="predicted"/>
<dbReference type="SUPFAM" id="SSF52151">
    <property type="entry name" value="FabD/lysophospholipase-like"/>
    <property type="match status" value="1"/>
</dbReference>
<dbReference type="Proteomes" id="UP000059847">
    <property type="component" value="Chromosome"/>
</dbReference>
<evidence type="ECO:0000259" key="3">
    <source>
        <dbReference type="PROSITE" id="PS51635"/>
    </source>
</evidence>
<evidence type="ECO:0000313" key="4">
    <source>
        <dbReference type="EMBL" id="ALF60207.1"/>
    </source>
</evidence>
<dbReference type="KEGG" id="pur:AOC03_09295"/>
<evidence type="ECO:0000256" key="1">
    <source>
        <dbReference type="ARBA" id="ARBA00023098"/>
    </source>
</evidence>
<feature type="domain" description="PNPLA" evidence="3">
    <location>
        <begin position="9"/>
        <end position="268"/>
    </location>
</feature>
<dbReference type="InterPro" id="IPR016035">
    <property type="entry name" value="Acyl_Trfase/lysoPLipase"/>
</dbReference>
<keyword evidence="5" id="KW-1185">Reference proteome</keyword>
<keyword evidence="1" id="KW-0443">Lipid metabolism</keyword>
<protein>
    <recommendedName>
        <fullName evidence="3">PNPLA domain-containing protein</fullName>
    </recommendedName>
</protein>
<reference evidence="4 5" key="1">
    <citation type="submission" date="2015-09" db="EMBL/GenBank/DDBJ databases">
        <title>Complete genome of Psychrobacter urativorans R10.10B.</title>
        <authorList>
            <person name="See-Too W.S."/>
            <person name="Chan K.G."/>
        </authorList>
    </citation>
    <scope>NUCLEOTIDE SEQUENCE [LARGE SCALE GENOMIC DNA]</scope>
    <source>
        <strain evidence="4 5">R10.10B</strain>
    </source>
</reference>
<organism evidence="4 5">
    <name type="scientific">Psychrobacter urativorans</name>
    <dbReference type="NCBI Taxonomy" id="45610"/>
    <lineage>
        <taxon>Bacteria</taxon>
        <taxon>Pseudomonadati</taxon>
        <taxon>Pseudomonadota</taxon>
        <taxon>Gammaproteobacteria</taxon>
        <taxon>Moraxellales</taxon>
        <taxon>Moraxellaceae</taxon>
        <taxon>Psychrobacter</taxon>
    </lineage>
</organism>